<protein>
    <submittedName>
        <fullName evidence="1">Uncharacterized protein</fullName>
    </submittedName>
</protein>
<evidence type="ECO:0000313" key="2">
    <source>
        <dbReference type="Proteomes" id="UP000501421"/>
    </source>
</evidence>
<dbReference type="Proteomes" id="UP000501421">
    <property type="component" value="Chromosome"/>
</dbReference>
<dbReference type="EMBL" id="AP022557">
    <property type="protein sequence ID" value="BBW98807.1"/>
    <property type="molecule type" value="Genomic_DNA"/>
</dbReference>
<accession>A0A679FXG2</accession>
<proteinExistence type="predicted"/>
<name>A0A679FXG2_9BACL</name>
<sequence>MLLHIMNILTSVRKKSPTSSGFEADRDANAAINLKKEDLKQLGMA</sequence>
<keyword evidence="2" id="KW-1185">Reference proteome</keyword>
<evidence type="ECO:0000313" key="1">
    <source>
        <dbReference type="EMBL" id="BBW98807.1"/>
    </source>
</evidence>
<reference evidence="2" key="1">
    <citation type="journal article" date="2020" name="Microbiol. Resour. Announc.">
        <title>Complete Genome Sequence of Geobacillus sp. Strain E55-1, Isolated from Mine Geyser in Japan.</title>
        <authorList>
            <person name="Miyazaki K."/>
            <person name="Hase E."/>
            <person name="Tokito N."/>
        </authorList>
    </citation>
    <scope>NUCLEOTIDE SEQUENCE [LARGE SCALE GENOMIC DNA]</scope>
    <source>
        <strain evidence="2">E55-1</strain>
    </source>
</reference>
<dbReference type="AlphaFoldDB" id="A0A679FXG2"/>
<gene>
    <name evidence="1" type="ORF">GsuE55_36400</name>
</gene>
<organism evidence="1 2">
    <name type="scientific">Geobacillus subterraneus</name>
    <dbReference type="NCBI Taxonomy" id="129338"/>
    <lineage>
        <taxon>Bacteria</taxon>
        <taxon>Bacillati</taxon>
        <taxon>Bacillota</taxon>
        <taxon>Bacilli</taxon>
        <taxon>Bacillales</taxon>
        <taxon>Anoxybacillaceae</taxon>
        <taxon>Geobacillus</taxon>
    </lineage>
</organism>